<feature type="compositionally biased region" description="Low complexity" evidence="9">
    <location>
        <begin position="449"/>
        <end position="461"/>
    </location>
</feature>
<comment type="caution">
    <text evidence="11">The sequence shown here is derived from an EMBL/GenBank/DDBJ whole genome shotgun (WGS) entry which is preliminary data.</text>
</comment>
<feature type="compositionally biased region" description="Low complexity" evidence="9">
    <location>
        <begin position="716"/>
        <end position="726"/>
    </location>
</feature>
<dbReference type="Gene3D" id="3.40.309.10">
    <property type="entry name" value="Aldehyde Dehydrogenase, Chain A, domain 2"/>
    <property type="match status" value="1"/>
</dbReference>
<keyword evidence="5" id="KW-0520">NAD</keyword>
<evidence type="ECO:0000256" key="6">
    <source>
        <dbReference type="ARBA" id="ARBA00023062"/>
    </source>
</evidence>
<dbReference type="Pfam" id="PF01607">
    <property type="entry name" value="CBM_14"/>
    <property type="match status" value="1"/>
</dbReference>
<reference evidence="11 12" key="1">
    <citation type="submission" date="2020-10" db="EMBL/GenBank/DDBJ databases">
        <authorList>
            <person name="Klimov P.B."/>
            <person name="Dyachkov S.M."/>
            <person name="Chetverikov P.E."/>
        </authorList>
    </citation>
    <scope>NUCLEOTIDE SEQUENCE [LARGE SCALE GENOMIC DNA]</scope>
    <source>
        <strain evidence="11">BMOC 18-1129-001#AD2665</strain>
        <tissue evidence="11">Entire mites</tissue>
    </source>
</reference>
<feature type="compositionally biased region" description="Low complexity" evidence="9">
    <location>
        <begin position="774"/>
        <end position="792"/>
    </location>
</feature>
<name>A0ABQ7SB40_9ACAR</name>
<feature type="compositionally biased region" description="Polar residues" evidence="9">
    <location>
        <begin position="266"/>
        <end position="276"/>
    </location>
</feature>
<dbReference type="InterPro" id="IPR005931">
    <property type="entry name" value="P5CDH/ALDH4A1"/>
</dbReference>
<feature type="region of interest" description="Disordered" evidence="9">
    <location>
        <begin position="172"/>
        <end position="195"/>
    </location>
</feature>
<feature type="compositionally biased region" description="Polar residues" evidence="9">
    <location>
        <begin position="591"/>
        <end position="601"/>
    </location>
</feature>
<feature type="compositionally biased region" description="Polar residues" evidence="9">
    <location>
        <begin position="1585"/>
        <end position="1598"/>
    </location>
</feature>
<feature type="compositionally biased region" description="Polar residues" evidence="9">
    <location>
        <begin position="553"/>
        <end position="566"/>
    </location>
</feature>
<evidence type="ECO:0000313" key="11">
    <source>
        <dbReference type="EMBL" id="KAG9510624.1"/>
    </source>
</evidence>
<keyword evidence="4" id="KW-0560">Oxidoreductase</keyword>
<comment type="catalytic activity">
    <reaction evidence="8">
        <text>L-glutamate 5-semialdehyde + NAD(+) + H2O = L-glutamate + NADH + 2 H(+)</text>
        <dbReference type="Rhea" id="RHEA:30235"/>
        <dbReference type="ChEBI" id="CHEBI:15377"/>
        <dbReference type="ChEBI" id="CHEBI:15378"/>
        <dbReference type="ChEBI" id="CHEBI:29985"/>
        <dbReference type="ChEBI" id="CHEBI:57540"/>
        <dbReference type="ChEBI" id="CHEBI:57945"/>
        <dbReference type="ChEBI" id="CHEBI:58066"/>
        <dbReference type="EC" id="1.2.1.88"/>
    </reaction>
</comment>
<proteinExistence type="inferred from homology"/>
<feature type="domain" description="Chitin-binding type-2" evidence="10">
    <location>
        <begin position="202"/>
        <end position="258"/>
    </location>
</feature>
<feature type="region of interest" description="Disordered" evidence="9">
    <location>
        <begin position="771"/>
        <end position="792"/>
    </location>
</feature>
<evidence type="ECO:0000256" key="1">
    <source>
        <dbReference type="ARBA" id="ARBA00004786"/>
    </source>
</evidence>
<feature type="region of interest" description="Disordered" evidence="9">
    <location>
        <begin position="313"/>
        <end position="341"/>
    </location>
</feature>
<dbReference type="InterPro" id="IPR016160">
    <property type="entry name" value="Ald_DH_CS_CYS"/>
</dbReference>
<feature type="region of interest" description="Disordered" evidence="9">
    <location>
        <begin position="862"/>
        <end position="881"/>
    </location>
</feature>
<dbReference type="SUPFAM" id="SSF57625">
    <property type="entry name" value="Invertebrate chitin-binding proteins"/>
    <property type="match status" value="1"/>
</dbReference>
<feature type="region of interest" description="Disordered" evidence="9">
    <location>
        <begin position="1564"/>
        <end position="1640"/>
    </location>
</feature>
<evidence type="ECO:0000259" key="10">
    <source>
        <dbReference type="PROSITE" id="PS50940"/>
    </source>
</evidence>
<dbReference type="Proteomes" id="UP000825002">
    <property type="component" value="Unassembled WGS sequence"/>
</dbReference>
<feature type="region of interest" description="Disordered" evidence="9">
    <location>
        <begin position="500"/>
        <end position="521"/>
    </location>
</feature>
<dbReference type="PANTHER" id="PTHR42862">
    <property type="entry name" value="DELTA-1-PYRROLINE-5-CARBOXYLATE DEHYDROGENASE 1, ISOFORM A-RELATED"/>
    <property type="match status" value="1"/>
</dbReference>
<dbReference type="InterPro" id="IPR015590">
    <property type="entry name" value="Aldehyde_DH_dom"/>
</dbReference>
<protein>
    <recommendedName>
        <fullName evidence="7">L-glutamate gamma-semialdehyde dehydrogenase</fullName>
        <ecNumber evidence="3">1.2.1.88</ecNumber>
    </recommendedName>
    <alternativeName>
        <fullName evidence="7">L-glutamate gamma-semialdehyde dehydrogenase</fullName>
    </alternativeName>
</protein>
<dbReference type="InterPro" id="IPR050485">
    <property type="entry name" value="Proline_metab_enzyme"/>
</dbReference>
<dbReference type="NCBIfam" id="TIGR01236">
    <property type="entry name" value="D1pyr5carbox1"/>
    <property type="match status" value="1"/>
</dbReference>
<comment type="similarity">
    <text evidence="2">Belongs to the aldehyde dehydrogenase family.</text>
</comment>
<feature type="region of interest" description="Disordered" evidence="9">
    <location>
        <begin position="435"/>
        <end position="470"/>
    </location>
</feature>
<feature type="region of interest" description="Disordered" evidence="9">
    <location>
        <begin position="637"/>
        <end position="735"/>
    </location>
</feature>
<feature type="compositionally biased region" description="Low complexity" evidence="9">
    <location>
        <begin position="48"/>
        <end position="59"/>
    </location>
</feature>
<gene>
    <name evidence="11" type="primary">ALDH4A1</name>
    <name evidence="11" type="ORF">GZH46_00828</name>
</gene>
<keyword evidence="12" id="KW-1185">Reference proteome</keyword>
<feature type="compositionally biased region" description="Basic and acidic residues" evidence="9">
    <location>
        <begin position="172"/>
        <end position="187"/>
    </location>
</feature>
<dbReference type="EMBL" id="JAIFTH010000109">
    <property type="protein sequence ID" value="KAG9510624.1"/>
    <property type="molecule type" value="Genomic_DNA"/>
</dbReference>
<dbReference type="Pfam" id="PF00171">
    <property type="entry name" value="Aldedh"/>
    <property type="match status" value="1"/>
</dbReference>
<dbReference type="InterPro" id="IPR002557">
    <property type="entry name" value="Chitin-bd_dom"/>
</dbReference>
<evidence type="ECO:0000256" key="2">
    <source>
        <dbReference type="ARBA" id="ARBA00009986"/>
    </source>
</evidence>
<dbReference type="PANTHER" id="PTHR42862:SF1">
    <property type="entry name" value="DELTA-1-PYRROLINE-5-CARBOXYLATE DEHYDROGENASE 2, ISOFORM A-RELATED"/>
    <property type="match status" value="1"/>
</dbReference>
<feature type="compositionally biased region" description="Low complexity" evidence="9">
    <location>
        <begin position="68"/>
        <end position="95"/>
    </location>
</feature>
<dbReference type="InterPro" id="IPR016162">
    <property type="entry name" value="Ald_DH_N"/>
</dbReference>
<dbReference type="EC" id="1.2.1.88" evidence="3"/>
<feature type="compositionally biased region" description="Polar residues" evidence="9">
    <location>
        <begin position="1614"/>
        <end position="1624"/>
    </location>
</feature>
<dbReference type="InterPro" id="IPR016161">
    <property type="entry name" value="Ald_DH/histidinol_DH"/>
</dbReference>
<feature type="compositionally biased region" description="Low complexity" evidence="9">
    <location>
        <begin position="678"/>
        <end position="687"/>
    </location>
</feature>
<sequence length="1640" mass="180803">LFFFFSLVQLYSRSRNGTTHQAPNWSTQFGARLRAPNGAKIHHQPQAQQQSSSSSNSNNFVSADQTIAANNNNDMNNQDNSRANTNNGFDDNNSNNINTLNDNGPSIEELMIGAMMNIATDDTINAHIHLMDYGDDRQRSLLKADHRMGVNQRADSGLAHNHFVDASVNRPIHDAPRRTPVEHERRPVSSAPRVAQAGTSDAFLCPSPDGIYADPYTGCQAYHVCQAASKTTFKCPLGTLFNNAILTCDFAHNVDCVSSHRLMSSDQSIDSTTGSQDDNSNNNNDNDSNDESEAPTKPQSNRFAVNLPLRQSTVQHSAAPVSRQKQQQQQQQQQQLNNDRRHNSVVTFTLPEEHNNNNNNGDEHNQEQPINIDRDADRSDHFNRIAGGHSIAVDHSVRSDKLMPQVLGSISTPVAPSIAPQAPHQHRNLLLQSSVLPPMAPPPAPSPSPSNHQLSNHQSQSRIKQQSVRQPSLVDLGAEGPTISGPGMVESGALILVKHTDSNNNNNANKNNNRHNKPPLGMALAVDSSAVGTHDSVDSLMFPHVQSMLRATNEANNNHQQPTSTPALRKKKTQFISSSSGSSFNGGSSSIDNNKPNKQVTQQVSPLSQQPRQQQQQQQQPRRVVTLTKPPQQVATIIQKQPQQQPRAQQPKQQQQQQPSQQPITQAWTSRSQASTFNSNNNNNNNNRKPTQQEQRFLTNHATLEQTAPSLRPLVTTADTTTSTESELPHTSNGQGLIEHSITINHNNNHEGHHNSNNNQQPAANNFVQRSGFTQQQQQQQEQQQSQQTPAQTITTINSRQPQQVFSQSGGSQTPWRASEPLQLIAQSPPDVKQSVALRSFLDASQNPQHDPNENVQRQQFRQNTVRPQHKQQSHAASSNNNFQQQPAINAANAAAQGANAVIYTSFQEADEPSNAPTNIEYGFKVNHVSPNNHPSAFAQNPSSSIAIKPVVNHHARFTLSQPQSVILINNDNGDAEVAVAPQDARAELPQNEPVLDYSAPGTSHRAELETELAKFQSPFEVPIIIDGKPYKSTREQYQRMPFEYTRNVAKFYHATPAQLKEGIECGLERRQQWDLAPLAEKLTIFERAADLVSTKYRARLNAATMLGQAKSAAQAEIDSAAELADFWRFNAHFMRTHVASYQPISRDPRRVVNSFHVRALDGFVAAITPFNFTAIGANLASAPLLAGNVVVWKPSDTAILSNYLVYQVLREAGLPDGVLNFVPADGPEFGDAITSHAQLGGINFTGSVATFCSLWTSVGANIKQYDSFPRLIGECGGKNYHFVHESASAQLVLAKTIESAFEYSGQKCSACSRLYVPHKMWTDGGLRDQLVEAVLNRLYVGPPTHIERTFTSAVIDAKAFKRIRSYIDYGKATKSTVKLLAGGTSDDSIGYYVMPTVFETSDPHDRLMREEIFGPVLTVYVYRDDQMEQTMDFILNTTPYALTGSIFATNDTFLRYAIQRLRMSAGNLYINDKSTGAIVGQQPFGGARQSGTNDKAGGPHYLYRWCNPQLLPDHIDDLPEPELEPQTIDSFRITLQVGNLRGNKAIQVLWCADAEHLENSDNTFLQQDNSDKKTPPSTGSSSTVYRTASKSALATNRSTTSSSTTVSAPIRPNNRNLQNSRMGTLNGPRDHSNINLEVQ</sequence>
<feature type="region of interest" description="Disordered" evidence="9">
    <location>
        <begin position="266"/>
        <end position="299"/>
    </location>
</feature>
<comment type="pathway">
    <text evidence="1">Amino-acid degradation; L-proline degradation into L-glutamate; L-glutamate from L-proline: step 2/2.</text>
</comment>
<dbReference type="Gene3D" id="3.40.605.10">
    <property type="entry name" value="Aldehyde Dehydrogenase, Chain A, domain 1"/>
    <property type="match status" value="1"/>
</dbReference>
<feature type="region of interest" description="Disordered" evidence="9">
    <location>
        <begin position="553"/>
        <end position="625"/>
    </location>
</feature>
<dbReference type="SMART" id="SM00494">
    <property type="entry name" value="ChtBD2"/>
    <property type="match status" value="1"/>
</dbReference>
<organism evidence="11 12">
    <name type="scientific">Fragariocoptes setiger</name>
    <dbReference type="NCBI Taxonomy" id="1670756"/>
    <lineage>
        <taxon>Eukaryota</taxon>
        <taxon>Metazoa</taxon>
        <taxon>Ecdysozoa</taxon>
        <taxon>Arthropoda</taxon>
        <taxon>Chelicerata</taxon>
        <taxon>Arachnida</taxon>
        <taxon>Acari</taxon>
        <taxon>Acariformes</taxon>
        <taxon>Trombidiformes</taxon>
        <taxon>Prostigmata</taxon>
        <taxon>Eupodina</taxon>
        <taxon>Eriophyoidea</taxon>
        <taxon>Phytoptidae</taxon>
        <taxon>Fragariocoptes</taxon>
    </lineage>
</organism>
<evidence type="ECO:0000313" key="12">
    <source>
        <dbReference type="Proteomes" id="UP000825002"/>
    </source>
</evidence>
<evidence type="ECO:0000256" key="8">
    <source>
        <dbReference type="ARBA" id="ARBA00048142"/>
    </source>
</evidence>
<evidence type="ECO:0000256" key="3">
    <source>
        <dbReference type="ARBA" id="ARBA00012884"/>
    </source>
</evidence>
<dbReference type="PROSITE" id="PS00070">
    <property type="entry name" value="ALDEHYDE_DEHYDR_CYS"/>
    <property type="match status" value="1"/>
</dbReference>
<dbReference type="InterPro" id="IPR016163">
    <property type="entry name" value="Ald_DH_C"/>
</dbReference>
<feature type="compositionally biased region" description="Polar residues" evidence="9">
    <location>
        <begin position="668"/>
        <end position="677"/>
    </location>
</feature>
<feature type="compositionally biased region" description="Low complexity" evidence="9">
    <location>
        <begin position="577"/>
        <end position="590"/>
    </location>
</feature>
<feature type="compositionally biased region" description="Pro residues" evidence="9">
    <location>
        <begin position="438"/>
        <end position="448"/>
    </location>
</feature>
<feature type="non-terminal residue" evidence="11">
    <location>
        <position position="1"/>
    </location>
</feature>
<dbReference type="SUPFAM" id="SSF53720">
    <property type="entry name" value="ALDH-like"/>
    <property type="match status" value="1"/>
</dbReference>
<dbReference type="PROSITE" id="PS50940">
    <property type="entry name" value="CHIT_BIND_II"/>
    <property type="match status" value="1"/>
</dbReference>
<evidence type="ECO:0000256" key="9">
    <source>
        <dbReference type="SAM" id="MobiDB-lite"/>
    </source>
</evidence>
<evidence type="ECO:0000256" key="4">
    <source>
        <dbReference type="ARBA" id="ARBA00023002"/>
    </source>
</evidence>
<feature type="compositionally biased region" description="Low complexity" evidence="9">
    <location>
        <begin position="637"/>
        <end position="667"/>
    </location>
</feature>
<evidence type="ECO:0000256" key="5">
    <source>
        <dbReference type="ARBA" id="ARBA00023027"/>
    </source>
</evidence>
<evidence type="ECO:0000256" key="7">
    <source>
        <dbReference type="ARBA" id="ARBA00032259"/>
    </source>
</evidence>
<feature type="compositionally biased region" description="Low complexity" evidence="9">
    <location>
        <begin position="277"/>
        <end position="286"/>
    </location>
</feature>
<accession>A0ABQ7SB40</accession>
<dbReference type="InterPro" id="IPR036508">
    <property type="entry name" value="Chitin-bd_dom_sf"/>
</dbReference>
<feature type="compositionally biased region" description="Polar residues" evidence="9">
    <location>
        <begin position="688"/>
        <end position="709"/>
    </location>
</feature>
<keyword evidence="6" id="KW-0642">Proline metabolism</keyword>
<feature type="compositionally biased region" description="Low complexity" evidence="9">
    <location>
        <begin position="602"/>
        <end position="625"/>
    </location>
</feature>
<feature type="compositionally biased region" description="Low complexity" evidence="9">
    <location>
        <begin position="324"/>
        <end position="335"/>
    </location>
</feature>
<dbReference type="Gene3D" id="2.170.140.10">
    <property type="entry name" value="Chitin binding domain"/>
    <property type="match status" value="1"/>
</dbReference>
<feature type="region of interest" description="Disordered" evidence="9">
    <location>
        <begin position="39"/>
        <end position="95"/>
    </location>
</feature>